<dbReference type="AlphaFoldDB" id="A0A0V1LYT9"/>
<organism evidence="1 2">
    <name type="scientific">Trichinella papuae</name>
    <dbReference type="NCBI Taxonomy" id="268474"/>
    <lineage>
        <taxon>Eukaryota</taxon>
        <taxon>Metazoa</taxon>
        <taxon>Ecdysozoa</taxon>
        <taxon>Nematoda</taxon>
        <taxon>Enoplea</taxon>
        <taxon>Dorylaimia</taxon>
        <taxon>Trichinellida</taxon>
        <taxon>Trichinellidae</taxon>
        <taxon>Trichinella</taxon>
    </lineage>
</organism>
<sequence>MHSAKNFVGFSKSIVNQENPTPLFVDLNCCIQLYGHKALTNLKVANGDSSPEAYTDLEIL</sequence>
<reference evidence="1 2" key="1">
    <citation type="submission" date="2015-01" db="EMBL/GenBank/DDBJ databases">
        <title>Evolution of Trichinella species and genotypes.</title>
        <authorList>
            <person name="Korhonen P.K."/>
            <person name="Edoardo P."/>
            <person name="Giuseppe L.R."/>
            <person name="Gasser R.B."/>
        </authorList>
    </citation>
    <scope>NUCLEOTIDE SEQUENCE [LARGE SCALE GENOMIC DNA]</scope>
    <source>
        <strain evidence="1">ISS1980</strain>
    </source>
</reference>
<accession>A0A0V1LYT9</accession>
<name>A0A0V1LYT9_9BILA</name>
<evidence type="ECO:0000313" key="2">
    <source>
        <dbReference type="Proteomes" id="UP000054843"/>
    </source>
</evidence>
<protein>
    <submittedName>
        <fullName evidence="1">Uncharacterized protein</fullName>
    </submittedName>
</protein>
<evidence type="ECO:0000313" key="1">
    <source>
        <dbReference type="EMBL" id="KRZ64641.1"/>
    </source>
</evidence>
<dbReference type="Proteomes" id="UP000054843">
    <property type="component" value="Unassembled WGS sequence"/>
</dbReference>
<gene>
    <name evidence="1" type="ORF">T10_529</name>
</gene>
<keyword evidence="2" id="KW-1185">Reference proteome</keyword>
<proteinExistence type="predicted"/>
<comment type="caution">
    <text evidence="1">The sequence shown here is derived from an EMBL/GenBank/DDBJ whole genome shotgun (WGS) entry which is preliminary data.</text>
</comment>
<dbReference type="EMBL" id="JYDO01000903">
    <property type="protein sequence ID" value="KRZ64641.1"/>
    <property type="molecule type" value="Genomic_DNA"/>
</dbReference>